<dbReference type="OrthoDB" id="4365556at2759"/>
<feature type="region of interest" description="Disordered" evidence="1">
    <location>
        <begin position="441"/>
        <end position="494"/>
    </location>
</feature>
<dbReference type="AlphaFoldDB" id="A0A8E2DYM2"/>
<dbReference type="Pfam" id="PF25545">
    <property type="entry name" value="DUF7924"/>
    <property type="match status" value="1"/>
</dbReference>
<feature type="compositionally biased region" description="Low complexity" evidence="1">
    <location>
        <begin position="460"/>
        <end position="476"/>
    </location>
</feature>
<feature type="domain" description="DUF7924" evidence="2">
    <location>
        <begin position="249"/>
        <end position="422"/>
    </location>
</feature>
<name>A0A8E2DYM2_9PEZI</name>
<dbReference type="InterPro" id="IPR057684">
    <property type="entry name" value="DUF7924"/>
</dbReference>
<reference evidence="3 4" key="1">
    <citation type="journal article" date="2016" name="Nat. Commun.">
        <title>Ectomycorrhizal ecology is imprinted in the genome of the dominant symbiotic fungus Cenococcum geophilum.</title>
        <authorList>
            <consortium name="DOE Joint Genome Institute"/>
            <person name="Peter M."/>
            <person name="Kohler A."/>
            <person name="Ohm R.A."/>
            <person name="Kuo A."/>
            <person name="Krutzmann J."/>
            <person name="Morin E."/>
            <person name="Arend M."/>
            <person name="Barry K.W."/>
            <person name="Binder M."/>
            <person name="Choi C."/>
            <person name="Clum A."/>
            <person name="Copeland A."/>
            <person name="Grisel N."/>
            <person name="Haridas S."/>
            <person name="Kipfer T."/>
            <person name="LaButti K."/>
            <person name="Lindquist E."/>
            <person name="Lipzen A."/>
            <person name="Maire R."/>
            <person name="Meier B."/>
            <person name="Mihaltcheva S."/>
            <person name="Molinier V."/>
            <person name="Murat C."/>
            <person name="Poggeler S."/>
            <person name="Quandt C.A."/>
            <person name="Sperisen C."/>
            <person name="Tritt A."/>
            <person name="Tisserant E."/>
            <person name="Crous P.W."/>
            <person name="Henrissat B."/>
            <person name="Nehls U."/>
            <person name="Egli S."/>
            <person name="Spatafora J.W."/>
            <person name="Grigoriev I.V."/>
            <person name="Martin F.M."/>
        </authorList>
    </citation>
    <scope>NUCLEOTIDE SEQUENCE [LARGE SCALE GENOMIC DNA]</scope>
    <source>
        <strain evidence="3 4">CBS 459.81</strain>
    </source>
</reference>
<evidence type="ECO:0000256" key="1">
    <source>
        <dbReference type="SAM" id="MobiDB-lite"/>
    </source>
</evidence>
<feature type="compositionally biased region" description="Polar residues" evidence="1">
    <location>
        <begin position="477"/>
        <end position="494"/>
    </location>
</feature>
<sequence>MRAKATSTPAVPSPACHAVNNVEPKPFMAPQLEGSHSQPTWKRCPCPAPTPRNSKPLCTEYPDEYVETGINGCDFTIPSLEPLADYDTPLPSIEDENSDPISPPLTAKEQEKLKELSSGIPLTVENFRAFAEATGTELPTNPLASTAGSAVSNKTVTIGYDSPQYEEQLQYRGIYFNPSDEPSNFKHIREGLGKTRESPPPKKDVVEKIYNYMAQAPNEGAIIQGVVLPVINAPTIMYENAFRVVPAEALWSKAIELPSRAESKSTRIAPPKPDHTIGYSRKDGYQDISLALDRLGAFARPLTVAPDVLFPCFTIEAKGFQPGEYSRRQNRHNAAVMLRGLRILRAAASDEATTRRDFDGKSHVLTLSVTTDVIDIHCHWTKMAPHGLEFYSCMVKGWAAGDKHNWGEMIQWVRNAITWTIDHNSFVKTDMQTLQQKLLNATGPPLGIPAPPPMPPVPASPASASPTTPRVSVTPPLQQCGNKRQRLNSTPSTK</sequence>
<organism evidence="3 4">
    <name type="scientific">Lepidopterella palustris CBS 459.81</name>
    <dbReference type="NCBI Taxonomy" id="1314670"/>
    <lineage>
        <taxon>Eukaryota</taxon>
        <taxon>Fungi</taxon>
        <taxon>Dikarya</taxon>
        <taxon>Ascomycota</taxon>
        <taxon>Pezizomycotina</taxon>
        <taxon>Dothideomycetes</taxon>
        <taxon>Pleosporomycetidae</taxon>
        <taxon>Mytilinidiales</taxon>
        <taxon>Argynnaceae</taxon>
        <taxon>Lepidopterella</taxon>
    </lineage>
</organism>
<protein>
    <recommendedName>
        <fullName evidence="2">DUF7924 domain-containing protein</fullName>
    </recommendedName>
</protein>
<keyword evidence="4" id="KW-1185">Reference proteome</keyword>
<evidence type="ECO:0000313" key="4">
    <source>
        <dbReference type="Proteomes" id="UP000250266"/>
    </source>
</evidence>
<feature type="compositionally biased region" description="Pro residues" evidence="1">
    <location>
        <begin position="446"/>
        <end position="459"/>
    </location>
</feature>
<evidence type="ECO:0000313" key="3">
    <source>
        <dbReference type="EMBL" id="OCK73995.1"/>
    </source>
</evidence>
<proteinExistence type="predicted"/>
<dbReference type="Proteomes" id="UP000250266">
    <property type="component" value="Unassembled WGS sequence"/>
</dbReference>
<dbReference type="EMBL" id="KV745591">
    <property type="protein sequence ID" value="OCK73995.1"/>
    <property type="molecule type" value="Genomic_DNA"/>
</dbReference>
<accession>A0A8E2DYM2</accession>
<gene>
    <name evidence="3" type="ORF">K432DRAFT_471380</name>
</gene>
<evidence type="ECO:0000259" key="2">
    <source>
        <dbReference type="Pfam" id="PF25545"/>
    </source>
</evidence>